<dbReference type="EC" id="2.7.1.180" evidence="1 10"/>
<dbReference type="PANTHER" id="PTHR30040">
    <property type="entry name" value="THIAMINE BIOSYNTHESIS LIPOPROTEIN APBE"/>
    <property type="match status" value="1"/>
</dbReference>
<dbReference type="GO" id="GO:0046872">
    <property type="term" value="F:metal ion binding"/>
    <property type="evidence" value="ECO:0007669"/>
    <property type="project" value="UniProtKB-UniRule"/>
</dbReference>
<organism evidence="13 14">
    <name type="scientific">Leeuwenhoekiella blandensis (strain CECT 7118 / CCUG 51940 / KCTC 22103 / MED217)</name>
    <name type="common">Flavobacterium sp. (strain MED217)</name>
    <dbReference type="NCBI Taxonomy" id="398720"/>
    <lineage>
        <taxon>Bacteria</taxon>
        <taxon>Pseudomonadati</taxon>
        <taxon>Bacteroidota</taxon>
        <taxon>Flavobacteriia</taxon>
        <taxon>Flavobacteriales</taxon>
        <taxon>Flavobacteriaceae</taxon>
        <taxon>Leeuwenhoekiella</taxon>
    </lineage>
</organism>
<keyword evidence="12 13" id="KW-0449">Lipoprotein</keyword>
<keyword evidence="12" id="KW-0472">Membrane</keyword>
<feature type="binding site" evidence="11">
    <location>
        <position position="284"/>
    </location>
    <ligand>
        <name>Mg(2+)</name>
        <dbReference type="ChEBI" id="CHEBI:18420"/>
    </ligand>
</feature>
<evidence type="ECO:0000256" key="12">
    <source>
        <dbReference type="RuleBase" id="RU363002"/>
    </source>
</evidence>
<evidence type="ECO:0000256" key="1">
    <source>
        <dbReference type="ARBA" id="ARBA00011955"/>
    </source>
</evidence>
<comment type="function">
    <text evidence="12">Flavin transferase that catalyzes the transfer of the FMN moiety of FAD and its covalent binding to the hydroxyl group of a threonine residue in a target flavoprotein.</text>
</comment>
<proteinExistence type="inferred from homology"/>
<dbReference type="STRING" id="398720.MED217_04922"/>
<keyword evidence="3 10" id="KW-0285">Flavoprotein</keyword>
<dbReference type="EMBL" id="AANC01000002">
    <property type="protein sequence ID" value="EAQ50346.1"/>
    <property type="molecule type" value="Genomic_DNA"/>
</dbReference>
<keyword evidence="12" id="KW-0997">Cell inner membrane</keyword>
<evidence type="ECO:0000256" key="4">
    <source>
        <dbReference type="ARBA" id="ARBA00022679"/>
    </source>
</evidence>
<reference evidence="13 14" key="1">
    <citation type="journal article" date="2007" name="Nature">
        <title>Light stimulates growth of proteorhodopsin-containing marine Flavobacteria.</title>
        <authorList>
            <person name="Gomez-Consarnau L."/>
            <person name="Gonzalez J.M."/>
            <person name="Coll-Llado M."/>
            <person name="Gourdon P."/>
            <person name="Pascher T."/>
            <person name="Neutze R."/>
            <person name="Pedros-Alio C."/>
            <person name="Pinhassi J."/>
        </authorList>
    </citation>
    <scope>NUCLEOTIDE SEQUENCE [LARGE SCALE GENOMIC DNA]</scope>
    <source>
        <strain evidence="13 14">MED217</strain>
    </source>
</reference>
<gene>
    <name evidence="13" type="ORF">MED217_04922</name>
</gene>
<feature type="binding site" evidence="11">
    <location>
        <position position="165"/>
    </location>
    <ligand>
        <name>Mg(2+)</name>
        <dbReference type="ChEBI" id="CHEBI:18420"/>
    </ligand>
</feature>
<evidence type="ECO:0000256" key="11">
    <source>
        <dbReference type="PIRSR" id="PIRSR006268-2"/>
    </source>
</evidence>
<keyword evidence="7 10" id="KW-0460">Magnesium</keyword>
<evidence type="ECO:0000256" key="2">
    <source>
        <dbReference type="ARBA" id="ARBA00016337"/>
    </source>
</evidence>
<dbReference type="Proteomes" id="UP000001601">
    <property type="component" value="Unassembled WGS sequence"/>
</dbReference>
<evidence type="ECO:0000256" key="6">
    <source>
        <dbReference type="ARBA" id="ARBA00022827"/>
    </source>
</evidence>
<protein>
    <recommendedName>
        <fullName evidence="2 10">FAD:protein FMN transferase</fullName>
        <ecNumber evidence="1 10">2.7.1.180</ecNumber>
    </recommendedName>
    <alternativeName>
        <fullName evidence="8 10">Flavin transferase</fullName>
    </alternativeName>
</protein>
<comment type="cofactor">
    <cofactor evidence="11">
        <name>Mg(2+)</name>
        <dbReference type="ChEBI" id="CHEBI:18420"/>
    </cofactor>
    <cofactor evidence="11">
        <name>Mn(2+)</name>
        <dbReference type="ChEBI" id="CHEBI:29035"/>
    </cofactor>
    <text evidence="11">Magnesium. Can also use manganese.</text>
</comment>
<dbReference type="HOGENOM" id="CLU_044403_0_0_10"/>
<evidence type="ECO:0000313" key="13">
    <source>
        <dbReference type="EMBL" id="EAQ50346.1"/>
    </source>
</evidence>
<dbReference type="Pfam" id="PF02424">
    <property type="entry name" value="ApbE"/>
    <property type="match status" value="1"/>
</dbReference>
<feature type="binding site" evidence="11">
    <location>
        <position position="288"/>
    </location>
    <ligand>
        <name>Mg(2+)</name>
        <dbReference type="ChEBI" id="CHEBI:18420"/>
    </ligand>
</feature>
<dbReference type="PANTHER" id="PTHR30040:SF2">
    <property type="entry name" value="FAD:PROTEIN FMN TRANSFERASE"/>
    <property type="match status" value="1"/>
</dbReference>
<dbReference type="InterPro" id="IPR003374">
    <property type="entry name" value="ApbE-like_sf"/>
</dbReference>
<keyword evidence="5 10" id="KW-0479">Metal-binding</keyword>
<sequence>MMRSLTLLVVVLLMIGCKSEPKLVVLSGQALGTGYQVQFYANERFEVAQKFDSTVTAINQSMSTYQPDSDISRINAGDTSVVVDEMFKEVLALSRTVYQATKGYYDPTVGILVNAYGFGPGKPLKQLDSVVLDSLKAYVGLDKIKISEAGKILKENQSVYLDFNSIAKGYCIDRIGVMLEQNGVENYLIELGGELLAKGKNLDKDKPWRVGIENINAPVTDRDYTEAVTLINKGMAGSGNYRKFRVDTVTGQRYVHTVNPLTGLAEKSDVLSATVIANSCAEADAFATAFMALGYERAKEVLANVAGIDAYLLYTQTEADSVQVFMSANFQQYLVPSN</sequence>
<dbReference type="GO" id="GO:0016740">
    <property type="term" value="F:transferase activity"/>
    <property type="evidence" value="ECO:0007669"/>
    <property type="project" value="UniProtKB-UniRule"/>
</dbReference>
<keyword evidence="4 10" id="KW-0808">Transferase</keyword>
<evidence type="ECO:0000256" key="8">
    <source>
        <dbReference type="ARBA" id="ARBA00031306"/>
    </source>
</evidence>
<evidence type="ECO:0000256" key="10">
    <source>
        <dbReference type="PIRNR" id="PIRNR006268"/>
    </source>
</evidence>
<dbReference type="InterPro" id="IPR024932">
    <property type="entry name" value="ApbE"/>
</dbReference>
<name>A3XJC6_LEEBM</name>
<evidence type="ECO:0000256" key="9">
    <source>
        <dbReference type="ARBA" id="ARBA00048540"/>
    </source>
</evidence>
<dbReference type="PROSITE" id="PS51257">
    <property type="entry name" value="PROKAR_LIPOPROTEIN"/>
    <property type="match status" value="1"/>
</dbReference>
<keyword evidence="14" id="KW-1185">Reference proteome</keyword>
<comment type="subcellular location">
    <subcellularLocation>
        <location evidence="12">Cell inner membrane</location>
        <topology evidence="12">Lipid-anchor</topology>
        <orientation evidence="12">Periplasmic side</orientation>
    </subcellularLocation>
</comment>
<dbReference type="Gene3D" id="3.10.520.10">
    <property type="entry name" value="ApbE-like domains"/>
    <property type="match status" value="1"/>
</dbReference>
<evidence type="ECO:0000256" key="3">
    <source>
        <dbReference type="ARBA" id="ARBA00022630"/>
    </source>
</evidence>
<dbReference type="eggNOG" id="COG1477">
    <property type="taxonomic scope" value="Bacteria"/>
</dbReference>
<dbReference type="RefSeq" id="WP_009779372.1">
    <property type="nucleotide sequence ID" value="NZ_CH672395.1"/>
</dbReference>
<comment type="catalytic activity">
    <reaction evidence="9 10 12">
        <text>L-threonyl-[protein] + FAD = FMN-L-threonyl-[protein] + AMP + H(+)</text>
        <dbReference type="Rhea" id="RHEA:36847"/>
        <dbReference type="Rhea" id="RHEA-COMP:11060"/>
        <dbReference type="Rhea" id="RHEA-COMP:11061"/>
        <dbReference type="ChEBI" id="CHEBI:15378"/>
        <dbReference type="ChEBI" id="CHEBI:30013"/>
        <dbReference type="ChEBI" id="CHEBI:57692"/>
        <dbReference type="ChEBI" id="CHEBI:74257"/>
        <dbReference type="ChEBI" id="CHEBI:456215"/>
        <dbReference type="EC" id="2.7.1.180"/>
    </reaction>
</comment>
<evidence type="ECO:0000313" key="14">
    <source>
        <dbReference type="Proteomes" id="UP000001601"/>
    </source>
</evidence>
<evidence type="ECO:0000256" key="5">
    <source>
        <dbReference type="ARBA" id="ARBA00022723"/>
    </source>
</evidence>
<comment type="caution">
    <text evidence="13">The sequence shown here is derived from an EMBL/GenBank/DDBJ whole genome shotgun (WGS) entry which is preliminary data.</text>
</comment>
<dbReference type="AlphaFoldDB" id="A3XJC6"/>
<dbReference type="GO" id="GO:0005886">
    <property type="term" value="C:plasma membrane"/>
    <property type="evidence" value="ECO:0007669"/>
    <property type="project" value="UniProtKB-SubCell"/>
</dbReference>
<comment type="similarity">
    <text evidence="10 12">Belongs to the ApbE family.</text>
</comment>
<dbReference type="SUPFAM" id="SSF143631">
    <property type="entry name" value="ApbE-like"/>
    <property type="match status" value="1"/>
</dbReference>
<keyword evidence="6 10" id="KW-0274">FAD</keyword>
<dbReference type="PIRSF" id="PIRSF006268">
    <property type="entry name" value="ApbE"/>
    <property type="match status" value="1"/>
</dbReference>
<accession>A3XJC6</accession>
<evidence type="ECO:0000256" key="7">
    <source>
        <dbReference type="ARBA" id="ARBA00022842"/>
    </source>
</evidence>
<keyword evidence="12" id="KW-1003">Cell membrane</keyword>